<dbReference type="SUPFAM" id="SSF51905">
    <property type="entry name" value="FAD/NAD(P)-binding domain"/>
    <property type="match status" value="1"/>
</dbReference>
<keyword evidence="1" id="KW-0560">Oxidoreductase</keyword>
<dbReference type="GO" id="GO:0005737">
    <property type="term" value="C:cytoplasm"/>
    <property type="evidence" value="ECO:0007669"/>
    <property type="project" value="TreeGrafter"/>
</dbReference>
<dbReference type="Gene3D" id="3.50.50.60">
    <property type="entry name" value="FAD/NAD(P)-binding domain"/>
    <property type="match status" value="1"/>
</dbReference>
<comment type="caution">
    <text evidence="5">The sequence shown here is derived from an EMBL/GenBank/DDBJ whole genome shotgun (WGS) entry which is preliminary data.</text>
</comment>
<dbReference type="Gene3D" id="3.30.9.10">
    <property type="entry name" value="D-Amino Acid Oxidase, subunit A, domain 2"/>
    <property type="match status" value="1"/>
</dbReference>
<dbReference type="InterPro" id="IPR036188">
    <property type="entry name" value="FAD/NAD-bd_sf"/>
</dbReference>
<gene>
    <name evidence="5" type="ORF">Vretifemale_13484</name>
    <name evidence="6" type="ORF">Vretimale_9738</name>
</gene>
<organism evidence="5 7">
    <name type="scientific">Volvox reticuliferus</name>
    <dbReference type="NCBI Taxonomy" id="1737510"/>
    <lineage>
        <taxon>Eukaryota</taxon>
        <taxon>Viridiplantae</taxon>
        <taxon>Chlorophyta</taxon>
        <taxon>core chlorophytes</taxon>
        <taxon>Chlorophyceae</taxon>
        <taxon>CS clade</taxon>
        <taxon>Chlamydomonadales</taxon>
        <taxon>Volvocaceae</taxon>
        <taxon>Volvox</taxon>
    </lineage>
</organism>
<dbReference type="EMBL" id="BNCQ01000018">
    <property type="protein sequence ID" value="GIM05285.1"/>
    <property type="molecule type" value="Genomic_DNA"/>
</dbReference>
<dbReference type="GO" id="GO:0016491">
    <property type="term" value="F:oxidoreductase activity"/>
    <property type="evidence" value="ECO:0007669"/>
    <property type="project" value="UniProtKB-KW"/>
</dbReference>
<protein>
    <recommendedName>
        <fullName evidence="2">FAD-dependent oxidoreductase domain-containing protein 1</fullName>
    </recommendedName>
</protein>
<dbReference type="Proteomes" id="UP000747110">
    <property type="component" value="Unassembled WGS sequence"/>
</dbReference>
<comment type="function">
    <text evidence="3">Required for the assembly of the mitochondrial membrane respiratory chain NADH dehydrogenase (Complex I). Involved in mid-late stages of complex I assembly.</text>
</comment>
<evidence type="ECO:0000313" key="5">
    <source>
        <dbReference type="EMBL" id="GIL84909.1"/>
    </source>
</evidence>
<evidence type="ECO:0000256" key="1">
    <source>
        <dbReference type="ARBA" id="ARBA00023002"/>
    </source>
</evidence>
<proteinExistence type="predicted"/>
<dbReference type="OrthoDB" id="498204at2759"/>
<keyword evidence="7" id="KW-1185">Reference proteome</keyword>
<dbReference type="AlphaFoldDB" id="A0A8J4CKF0"/>
<reference evidence="5" key="1">
    <citation type="journal article" date="2021" name="Proc. Natl. Acad. Sci. U.S.A.">
        <title>Three genomes in the algal genus Volvox reveal the fate of a haploid sex-determining region after a transition to homothallism.</title>
        <authorList>
            <person name="Yamamoto K."/>
            <person name="Hamaji T."/>
            <person name="Kawai-Toyooka H."/>
            <person name="Matsuzaki R."/>
            <person name="Takahashi F."/>
            <person name="Nishimura Y."/>
            <person name="Kawachi M."/>
            <person name="Noguchi H."/>
            <person name="Minakuchi Y."/>
            <person name="Umen J.G."/>
            <person name="Toyoda A."/>
            <person name="Nozaki H."/>
        </authorList>
    </citation>
    <scope>NUCLEOTIDE SEQUENCE</scope>
    <source>
        <strain evidence="6">NIES-3785</strain>
        <strain evidence="5">NIES-3786</strain>
    </source>
</reference>
<evidence type="ECO:0000256" key="2">
    <source>
        <dbReference type="ARBA" id="ARBA00039785"/>
    </source>
</evidence>
<sequence>MLSRNVPRPSGARRCSNAHTQRLLPSLTAGRVKSVAPRRLAAAPRSASEDVLTADVVIIGAGIVGLFTAVELLRNQLSVLLLERKGLCAGATGAGQGYLWMAHRSPGSVGWALAARSVALWRRTVQQDQDLRAAIEWQDCGSLLVATGPEESASLSERQLALNSVGLKASYLNPRRLAELEPGLVPPRGGAGLLVQSDLQINGRAAAHALLQKCRAAPGFGDLMGAEGEVVGLELASGPAGGHVIRTAGRRIHARHAVVLSAGVWTGDLLSAATGTPGWSRLLQPRRGHLLEMPRPVGMSPVTHGMMEVSYTKHYAAASTTPPLPSAAASSTAAAASPASPADITFTATTSANGDLLIGSSRESNVWDTAPSPAIIAAILQRAATFLPGLRAAADSAAMAAEAAADGGDSYGGAVAGLSVRVGLRPYAVGGLPLVGPVVGAPGLFVAAGHEGSGLCMGPGTGELLVRHIRTHLGASGQDTRSFDDLLPDARLRGAALATTL</sequence>
<dbReference type="PANTHER" id="PTHR13847:SF287">
    <property type="entry name" value="FAD-DEPENDENT OXIDOREDUCTASE DOMAIN-CONTAINING PROTEIN 1"/>
    <property type="match status" value="1"/>
</dbReference>
<feature type="domain" description="FAD dependent oxidoreductase" evidence="4">
    <location>
        <begin position="55"/>
        <end position="466"/>
    </location>
</feature>
<accession>A0A8J4CKF0</accession>
<name>A0A8J4CKF0_9CHLO</name>
<dbReference type="InterPro" id="IPR006076">
    <property type="entry name" value="FAD-dep_OxRdtase"/>
</dbReference>
<dbReference type="Pfam" id="PF01266">
    <property type="entry name" value="DAO"/>
    <property type="match status" value="1"/>
</dbReference>
<dbReference type="Proteomes" id="UP000722791">
    <property type="component" value="Unassembled WGS sequence"/>
</dbReference>
<evidence type="ECO:0000259" key="4">
    <source>
        <dbReference type="Pfam" id="PF01266"/>
    </source>
</evidence>
<evidence type="ECO:0000313" key="7">
    <source>
        <dbReference type="Proteomes" id="UP000747110"/>
    </source>
</evidence>
<evidence type="ECO:0000256" key="3">
    <source>
        <dbReference type="ARBA" id="ARBA00046185"/>
    </source>
</evidence>
<dbReference type="PANTHER" id="PTHR13847">
    <property type="entry name" value="SARCOSINE DEHYDROGENASE-RELATED"/>
    <property type="match status" value="1"/>
</dbReference>
<dbReference type="EMBL" id="BNCP01000031">
    <property type="protein sequence ID" value="GIL84909.1"/>
    <property type="molecule type" value="Genomic_DNA"/>
</dbReference>
<evidence type="ECO:0000313" key="6">
    <source>
        <dbReference type="EMBL" id="GIM05285.1"/>
    </source>
</evidence>